<protein>
    <submittedName>
        <fullName evidence="2">MarR family transcriptional regulator</fullName>
    </submittedName>
</protein>
<dbReference type="InterPro" id="IPR036388">
    <property type="entry name" value="WH-like_DNA-bd_sf"/>
</dbReference>
<feature type="domain" description="HTH marR-type" evidence="1">
    <location>
        <begin position="17"/>
        <end position="153"/>
    </location>
</feature>
<dbReference type="PANTHER" id="PTHR33164:SF99">
    <property type="entry name" value="MARR FAMILY REGULATORY PROTEIN"/>
    <property type="match status" value="1"/>
</dbReference>
<dbReference type="RefSeq" id="WP_185276445.1">
    <property type="nucleotide sequence ID" value="NZ_CP043641.1"/>
</dbReference>
<dbReference type="GO" id="GO:0006950">
    <property type="term" value="P:response to stress"/>
    <property type="evidence" value="ECO:0007669"/>
    <property type="project" value="TreeGrafter"/>
</dbReference>
<dbReference type="InterPro" id="IPR036390">
    <property type="entry name" value="WH_DNA-bd_sf"/>
</dbReference>
<dbReference type="GO" id="GO:0003700">
    <property type="term" value="F:DNA-binding transcription factor activity"/>
    <property type="evidence" value="ECO:0007669"/>
    <property type="project" value="InterPro"/>
</dbReference>
<dbReference type="SUPFAM" id="SSF46785">
    <property type="entry name" value="Winged helix' DNA-binding domain"/>
    <property type="match status" value="1"/>
</dbReference>
<organism evidence="2 3">
    <name type="scientific">Leifsonia shinshuensis</name>
    <dbReference type="NCBI Taxonomy" id="150026"/>
    <lineage>
        <taxon>Bacteria</taxon>
        <taxon>Bacillati</taxon>
        <taxon>Actinomycetota</taxon>
        <taxon>Actinomycetes</taxon>
        <taxon>Micrococcales</taxon>
        <taxon>Microbacteriaceae</taxon>
        <taxon>Leifsonia</taxon>
    </lineage>
</organism>
<accession>A0A7G6YEV4</accession>
<dbReference type="Proteomes" id="UP000515511">
    <property type="component" value="Chromosome"/>
</dbReference>
<dbReference type="InterPro" id="IPR000835">
    <property type="entry name" value="HTH_MarR-typ"/>
</dbReference>
<reference evidence="3" key="1">
    <citation type="submission" date="2019-09" db="EMBL/GenBank/DDBJ databases">
        <title>Antimicrobial potential of Antarctic Bacteria.</title>
        <authorList>
            <person name="Benaud N."/>
            <person name="Edwards R.J."/>
            <person name="Ferrari B.C."/>
        </authorList>
    </citation>
    <scope>NUCLEOTIDE SEQUENCE [LARGE SCALE GENOMIC DNA]</scope>
    <source>
        <strain evidence="3">INR9</strain>
    </source>
</reference>
<sequence length="184" mass="20689">MAIARTRPDPRKLSAGEEELFHAFYLMRRGFDRTLDAQLQRDDGISISELEVLMALVRSPGRRLRVRDLVELTGWEKSRVSHQVTRMEGRGLVEREDCAEDRRASWVRLSRDGRRVVVRALPKHTATIRRILFDALSPEQQDELLAISTRMTDAMVDAPCDAPCDTVTDTAGDAFAGPSADPDA</sequence>
<dbReference type="Gene3D" id="1.10.10.10">
    <property type="entry name" value="Winged helix-like DNA-binding domain superfamily/Winged helix DNA-binding domain"/>
    <property type="match status" value="1"/>
</dbReference>
<dbReference type="KEGG" id="lse:F1C12_19145"/>
<dbReference type="SMART" id="SM00347">
    <property type="entry name" value="HTH_MARR"/>
    <property type="match status" value="1"/>
</dbReference>
<dbReference type="InterPro" id="IPR039422">
    <property type="entry name" value="MarR/SlyA-like"/>
</dbReference>
<evidence type="ECO:0000313" key="2">
    <source>
        <dbReference type="EMBL" id="QNE37019.1"/>
    </source>
</evidence>
<proteinExistence type="predicted"/>
<evidence type="ECO:0000259" key="1">
    <source>
        <dbReference type="PROSITE" id="PS50995"/>
    </source>
</evidence>
<dbReference type="PRINTS" id="PR00598">
    <property type="entry name" value="HTHMARR"/>
</dbReference>
<dbReference type="AlphaFoldDB" id="A0A7G6YEV4"/>
<name>A0A7G6YEV4_9MICO</name>
<dbReference type="PANTHER" id="PTHR33164">
    <property type="entry name" value="TRANSCRIPTIONAL REGULATOR, MARR FAMILY"/>
    <property type="match status" value="1"/>
</dbReference>
<dbReference type="EMBL" id="CP043641">
    <property type="protein sequence ID" value="QNE37019.1"/>
    <property type="molecule type" value="Genomic_DNA"/>
</dbReference>
<dbReference type="Pfam" id="PF12802">
    <property type="entry name" value="MarR_2"/>
    <property type="match status" value="1"/>
</dbReference>
<gene>
    <name evidence="2" type="ORF">F1C12_19145</name>
</gene>
<evidence type="ECO:0000313" key="3">
    <source>
        <dbReference type="Proteomes" id="UP000515511"/>
    </source>
</evidence>
<dbReference type="PROSITE" id="PS50995">
    <property type="entry name" value="HTH_MARR_2"/>
    <property type="match status" value="1"/>
</dbReference>